<feature type="compositionally biased region" description="Pro residues" evidence="1">
    <location>
        <begin position="14"/>
        <end position="24"/>
    </location>
</feature>
<proteinExistence type="predicted"/>
<name>A0A9Q0FNU7_9ROSI</name>
<sequence length="91" mass="10037">MRDAIIENNNNNAPPSPSPSPPSPQALLERLKDYGQESVVDLPRWIGLSDAPFDLRVHGLPVAAIEPVPEGSLSTVEERTPWMEDEIESHL</sequence>
<evidence type="ECO:0000313" key="2">
    <source>
        <dbReference type="EMBL" id="KAJ4834144.1"/>
    </source>
</evidence>
<feature type="compositionally biased region" description="Basic and acidic residues" evidence="1">
    <location>
        <begin position="76"/>
        <end position="91"/>
    </location>
</feature>
<feature type="region of interest" description="Disordered" evidence="1">
    <location>
        <begin position="1"/>
        <end position="26"/>
    </location>
</feature>
<feature type="region of interest" description="Disordered" evidence="1">
    <location>
        <begin position="71"/>
        <end position="91"/>
    </location>
</feature>
<dbReference type="AlphaFoldDB" id="A0A9Q0FNU7"/>
<dbReference type="OrthoDB" id="532420at2759"/>
<evidence type="ECO:0000313" key="3">
    <source>
        <dbReference type="Proteomes" id="UP001141552"/>
    </source>
</evidence>
<reference evidence="2" key="1">
    <citation type="submission" date="2022-02" db="EMBL/GenBank/DDBJ databases">
        <authorList>
            <person name="Henning P.M."/>
            <person name="McCubbin A.G."/>
            <person name="Shore J.S."/>
        </authorList>
    </citation>
    <scope>NUCLEOTIDE SEQUENCE</scope>
    <source>
        <strain evidence="2">F60SS</strain>
        <tissue evidence="2">Leaves</tissue>
    </source>
</reference>
<accession>A0A9Q0FNU7</accession>
<protein>
    <submittedName>
        <fullName evidence="2">Uncharacterized protein</fullName>
    </submittedName>
</protein>
<comment type="caution">
    <text evidence="2">The sequence shown here is derived from an EMBL/GenBank/DDBJ whole genome shotgun (WGS) entry which is preliminary data.</text>
</comment>
<organism evidence="2 3">
    <name type="scientific">Turnera subulata</name>
    <dbReference type="NCBI Taxonomy" id="218843"/>
    <lineage>
        <taxon>Eukaryota</taxon>
        <taxon>Viridiplantae</taxon>
        <taxon>Streptophyta</taxon>
        <taxon>Embryophyta</taxon>
        <taxon>Tracheophyta</taxon>
        <taxon>Spermatophyta</taxon>
        <taxon>Magnoliopsida</taxon>
        <taxon>eudicotyledons</taxon>
        <taxon>Gunneridae</taxon>
        <taxon>Pentapetalae</taxon>
        <taxon>rosids</taxon>
        <taxon>fabids</taxon>
        <taxon>Malpighiales</taxon>
        <taxon>Passifloraceae</taxon>
        <taxon>Turnera</taxon>
    </lineage>
</organism>
<dbReference type="EMBL" id="JAKUCV010004771">
    <property type="protein sequence ID" value="KAJ4834144.1"/>
    <property type="molecule type" value="Genomic_DNA"/>
</dbReference>
<dbReference type="Proteomes" id="UP001141552">
    <property type="component" value="Unassembled WGS sequence"/>
</dbReference>
<keyword evidence="3" id="KW-1185">Reference proteome</keyword>
<reference evidence="2" key="2">
    <citation type="journal article" date="2023" name="Plants (Basel)">
        <title>Annotation of the Turnera subulata (Passifloraceae) Draft Genome Reveals the S-Locus Evolved after the Divergence of Turneroideae from Passifloroideae in a Stepwise Manner.</title>
        <authorList>
            <person name="Henning P.M."/>
            <person name="Roalson E.H."/>
            <person name="Mir W."/>
            <person name="McCubbin A.G."/>
            <person name="Shore J.S."/>
        </authorList>
    </citation>
    <scope>NUCLEOTIDE SEQUENCE</scope>
    <source>
        <strain evidence="2">F60SS</strain>
    </source>
</reference>
<evidence type="ECO:0000256" key="1">
    <source>
        <dbReference type="SAM" id="MobiDB-lite"/>
    </source>
</evidence>
<gene>
    <name evidence="2" type="ORF">Tsubulata_049001</name>
</gene>